<reference evidence="3 4" key="1">
    <citation type="submission" date="2019-07" db="EMBL/GenBank/DDBJ databases">
        <title>Whole genome shotgun sequence of Empedobacter brevis NBRC 14943.</title>
        <authorList>
            <person name="Hosoyama A."/>
            <person name="Uohara A."/>
            <person name="Ohji S."/>
            <person name="Ichikawa N."/>
        </authorList>
    </citation>
    <scope>NUCLEOTIDE SEQUENCE [LARGE SCALE GENOMIC DNA]</scope>
    <source>
        <strain evidence="3 4">NBRC 14943</strain>
    </source>
</reference>
<keyword evidence="4" id="KW-1185">Reference proteome</keyword>
<dbReference type="PANTHER" id="PTHR32305">
    <property type="match status" value="1"/>
</dbReference>
<evidence type="ECO:0000313" key="3">
    <source>
        <dbReference type="EMBL" id="GEM53267.1"/>
    </source>
</evidence>
<dbReference type="InterPro" id="IPR045619">
    <property type="entry name" value="DUF6443"/>
</dbReference>
<feature type="signal peptide" evidence="1">
    <location>
        <begin position="1"/>
        <end position="20"/>
    </location>
</feature>
<evidence type="ECO:0000256" key="1">
    <source>
        <dbReference type="SAM" id="SignalP"/>
    </source>
</evidence>
<sequence>MKKVLFYLLCILCINEQAFSQNFTSGESYTYTKVYLDSVKSTIPNQNAQSIQTVQYKDGLGRIKQDIAINAIKPGQDIVTSYFYGINGEVAKQYLPIAKGSQDGLLHNISEGEINAYYNTSNAFSEVKYDGSPFNRITEQASVGDGWGMNGNHTSSIKYSFNQAGSVKKYVALLNGRTLVNTLYDYGFYDANTLYKVTTKDEDGNIAELYKNGSGKTILSRIKKGAENIDTYYVYNQVEQLTHIIPPLNAGENPLSESAKNEILYHYNYDAIGRLTEKKVPGRGTEYYVYDRENRVVMSTDSRLLAQGKWTFIKYDRFGRIAYTGMCTGANRKTEQQNADNSSVLYELKTSAIGFQNSSMDVYYTKNAYPIAITDIFSINYYDAYPQGMPIAKPANIYSQPTLSSDVIQNHSTKSLLTATYVKNVEAAEWEKNYFWYDTKERLIGNHKTTHQAGYSKTEMKLDFPGNITESKVYHKRLQNDNELVIKQRYVYSTQNLLVKHYHKVDNQAEVLLNETSYDDLGRIVNKKVGNNLQSVDYTYNVKGWLTSINNPDNLGDDLFALKINYNQTTPTAANTAKARYNGNISQVFWKTANSKEVRSYDYIYDELNRLTAANYSRGTAIKFAYDERISYDNRGNITTLTRNGQSERNNGLLLDELTYYYQQNSNKLNNVDDSRPQIGFTNLNTTTGISSGKENDYFYDENGNMTQDLNQGITEIKYNYLNLPTEVIWNSTKKITYSYNAAGVKLKKVSVDGSKTTTVEYLDGFQYQNTKLQFIPTAEGYVNVMGNIVNQQRIYNYVYNYKDHLGNVRVSYAWDDKESKLKILEDNHFYPFGGKHRGYSGLNYTPSPIGEIGGVTINPGGDFGDVSSKYSGKDNYHYKYNSKELQIESGFYDYGWRQYMPDIGRWNGIDQLAESYHNINPYAYVANNPISFTDPDGRKITPTGDGYSFSGADLDVLIAFITGGGNVRNLSQQLSSYESNGGDFGSGPLSNFWGGFDSGGAIMGIGYNSNTGYVSWMVHDGNGSYSENGTVFLEGFTIHAKKETTTDAFKITFEEEEKSPLLKFVGMRKGIIPEFESRLMEGKGAITPAFFIIYGTGSSKDPRYANHEPGHAIQFLLMGPSRYYTEIAIPSLLTAHLDNAMDMPWEKSASIFWYILTGEKDPDL</sequence>
<name>A0A511NKN0_9FLAO</name>
<proteinExistence type="predicted"/>
<dbReference type="PANTHER" id="PTHR32305:SF15">
    <property type="entry name" value="PROTEIN RHSA-RELATED"/>
    <property type="match status" value="1"/>
</dbReference>
<dbReference type="EMBL" id="BJXC01000027">
    <property type="protein sequence ID" value="GEM53267.1"/>
    <property type="molecule type" value="Genomic_DNA"/>
</dbReference>
<feature type="domain" description="DUF6443" evidence="2">
    <location>
        <begin position="38"/>
        <end position="160"/>
    </location>
</feature>
<comment type="caution">
    <text evidence="3">The sequence shown here is derived from an EMBL/GenBank/DDBJ whole genome shotgun (WGS) entry which is preliminary data.</text>
</comment>
<dbReference type="GeneID" id="84651738"/>
<feature type="chain" id="PRO_5022167391" evidence="1">
    <location>
        <begin position="21"/>
        <end position="1165"/>
    </location>
</feature>
<dbReference type="RefSeq" id="WP_019976942.1">
    <property type="nucleotide sequence ID" value="NZ_BJXC01000027.1"/>
</dbReference>
<dbReference type="STRING" id="1218108.GCA_000382425_03472"/>
<dbReference type="Gene3D" id="2.180.10.10">
    <property type="entry name" value="RHS repeat-associated core"/>
    <property type="match status" value="1"/>
</dbReference>
<evidence type="ECO:0000313" key="4">
    <source>
        <dbReference type="Proteomes" id="UP000321245"/>
    </source>
</evidence>
<dbReference type="Pfam" id="PF20041">
    <property type="entry name" value="DUF6443"/>
    <property type="match status" value="1"/>
</dbReference>
<dbReference type="InterPro" id="IPR050708">
    <property type="entry name" value="T6SS_VgrG/RHS"/>
</dbReference>
<dbReference type="AlphaFoldDB" id="A0A511NKN0"/>
<evidence type="ECO:0000259" key="2">
    <source>
        <dbReference type="Pfam" id="PF20041"/>
    </source>
</evidence>
<dbReference type="NCBIfam" id="TIGR03696">
    <property type="entry name" value="Rhs_assc_core"/>
    <property type="match status" value="1"/>
</dbReference>
<dbReference type="InterPro" id="IPR022385">
    <property type="entry name" value="Rhs_assc_core"/>
</dbReference>
<accession>A0A511NKN0</accession>
<protein>
    <submittedName>
        <fullName evidence="3">Cell wall-associated protein</fullName>
    </submittedName>
</protein>
<keyword evidence="1" id="KW-0732">Signal</keyword>
<dbReference type="OrthoDB" id="2972467at2"/>
<gene>
    <name evidence="3" type="ORF">EB1_30570</name>
</gene>
<dbReference type="Proteomes" id="UP000321245">
    <property type="component" value="Unassembled WGS sequence"/>
</dbReference>
<organism evidence="3 4">
    <name type="scientific">Empedobacter brevis NBRC 14943 = ATCC 43319</name>
    <dbReference type="NCBI Taxonomy" id="1218108"/>
    <lineage>
        <taxon>Bacteria</taxon>
        <taxon>Pseudomonadati</taxon>
        <taxon>Bacteroidota</taxon>
        <taxon>Flavobacteriia</taxon>
        <taxon>Flavobacteriales</taxon>
        <taxon>Weeksellaceae</taxon>
        <taxon>Empedobacter</taxon>
    </lineage>
</organism>